<evidence type="ECO:0000313" key="9">
    <source>
        <dbReference type="EMBL" id="MBF0969430.1"/>
    </source>
</evidence>
<name>A0A929WWU9_9BACT</name>
<evidence type="ECO:0000313" key="10">
    <source>
        <dbReference type="Proteomes" id="UP000704068"/>
    </source>
</evidence>
<protein>
    <recommendedName>
        <fullName evidence="7">Peptidyl-prolyl cis-trans isomerase</fullName>
        <ecNumber evidence="7">5.2.1.8</ecNumber>
    </recommendedName>
</protein>
<dbReference type="RefSeq" id="WP_303762325.1">
    <property type="nucleotide sequence ID" value="NZ_CAUOSC010000011.1"/>
</dbReference>
<reference evidence="9" key="1">
    <citation type="submission" date="2020-04" db="EMBL/GenBank/DDBJ databases">
        <title>Deep metagenomics examines the oral microbiome during advanced dental caries in children, revealing novel taxa and co-occurrences with host molecules.</title>
        <authorList>
            <person name="Baker J.L."/>
            <person name="Morton J.T."/>
            <person name="Dinis M."/>
            <person name="Alvarez R."/>
            <person name="Tran N.C."/>
            <person name="Knight R."/>
            <person name="Edlund A."/>
        </authorList>
    </citation>
    <scope>NUCLEOTIDE SEQUENCE</scope>
    <source>
        <strain evidence="9">JCVI_34_bin.1</strain>
    </source>
</reference>
<dbReference type="GO" id="GO:0006457">
    <property type="term" value="P:protein folding"/>
    <property type="evidence" value="ECO:0007669"/>
    <property type="project" value="InterPro"/>
</dbReference>
<dbReference type="AlphaFoldDB" id="A0A929WWU9"/>
<dbReference type="PANTHER" id="PTHR43811:SF19">
    <property type="entry name" value="39 KDA FK506-BINDING NUCLEAR PROTEIN"/>
    <property type="match status" value="1"/>
</dbReference>
<dbReference type="PROSITE" id="PS50059">
    <property type="entry name" value="FKBP_PPIASE"/>
    <property type="match status" value="1"/>
</dbReference>
<dbReference type="Pfam" id="PF00254">
    <property type="entry name" value="FKBP_C"/>
    <property type="match status" value="1"/>
</dbReference>
<comment type="similarity">
    <text evidence="2 7">Belongs to the FKBP-type PPIase family.</text>
</comment>
<gene>
    <name evidence="9" type="ORF">HXK21_00085</name>
</gene>
<dbReference type="InterPro" id="IPR046357">
    <property type="entry name" value="PPIase_dom_sf"/>
</dbReference>
<keyword evidence="3" id="KW-0732">Signal</keyword>
<dbReference type="FunFam" id="3.10.50.40:FF:000045">
    <property type="entry name" value="Peptidyl-prolyl cis-trans isomerase"/>
    <property type="match status" value="1"/>
</dbReference>
<proteinExistence type="inferred from homology"/>
<evidence type="ECO:0000256" key="5">
    <source>
        <dbReference type="ARBA" id="ARBA00023235"/>
    </source>
</evidence>
<evidence type="ECO:0000259" key="8">
    <source>
        <dbReference type="PROSITE" id="PS50059"/>
    </source>
</evidence>
<evidence type="ECO:0000256" key="6">
    <source>
        <dbReference type="PROSITE-ProRule" id="PRU00277"/>
    </source>
</evidence>
<dbReference type="Proteomes" id="UP000704068">
    <property type="component" value="Unassembled WGS sequence"/>
</dbReference>
<dbReference type="InterPro" id="IPR001179">
    <property type="entry name" value="PPIase_FKBP_dom"/>
</dbReference>
<evidence type="ECO:0000256" key="7">
    <source>
        <dbReference type="RuleBase" id="RU003915"/>
    </source>
</evidence>
<dbReference type="InterPro" id="IPR036944">
    <property type="entry name" value="PPIase_FKBP_N_sf"/>
</dbReference>
<dbReference type="SUPFAM" id="SSF54534">
    <property type="entry name" value="FKBP-like"/>
    <property type="match status" value="1"/>
</dbReference>
<dbReference type="EC" id="5.2.1.8" evidence="7"/>
<evidence type="ECO:0000256" key="1">
    <source>
        <dbReference type="ARBA" id="ARBA00000971"/>
    </source>
</evidence>
<dbReference type="Pfam" id="PF01346">
    <property type="entry name" value="FKBP_N"/>
    <property type="match status" value="1"/>
</dbReference>
<evidence type="ECO:0000256" key="3">
    <source>
        <dbReference type="ARBA" id="ARBA00022729"/>
    </source>
</evidence>
<dbReference type="PANTHER" id="PTHR43811">
    <property type="entry name" value="FKBP-TYPE PEPTIDYL-PROLYL CIS-TRANS ISOMERASE FKPA"/>
    <property type="match status" value="1"/>
</dbReference>
<comment type="catalytic activity">
    <reaction evidence="1 6 7">
        <text>[protein]-peptidylproline (omega=180) = [protein]-peptidylproline (omega=0)</text>
        <dbReference type="Rhea" id="RHEA:16237"/>
        <dbReference type="Rhea" id="RHEA-COMP:10747"/>
        <dbReference type="Rhea" id="RHEA-COMP:10748"/>
        <dbReference type="ChEBI" id="CHEBI:83833"/>
        <dbReference type="ChEBI" id="CHEBI:83834"/>
        <dbReference type="EC" id="5.2.1.8"/>
    </reaction>
</comment>
<dbReference type="GO" id="GO:0003755">
    <property type="term" value="F:peptidyl-prolyl cis-trans isomerase activity"/>
    <property type="evidence" value="ECO:0007669"/>
    <property type="project" value="UniProtKB-UniRule"/>
</dbReference>
<dbReference type="EMBL" id="JABZGR010000001">
    <property type="protein sequence ID" value="MBF0969430.1"/>
    <property type="molecule type" value="Genomic_DNA"/>
</dbReference>
<dbReference type="Gene3D" id="1.10.287.460">
    <property type="entry name" value="Peptidyl-prolyl cis-trans isomerase, FKBP-type, N-terminal domain"/>
    <property type="match status" value="1"/>
</dbReference>
<organism evidence="9 10">
    <name type="scientific">Alloprevotella tannerae</name>
    <dbReference type="NCBI Taxonomy" id="76122"/>
    <lineage>
        <taxon>Bacteria</taxon>
        <taxon>Pseudomonadati</taxon>
        <taxon>Bacteroidota</taxon>
        <taxon>Bacteroidia</taxon>
        <taxon>Bacteroidales</taxon>
        <taxon>Prevotellaceae</taxon>
        <taxon>Alloprevotella</taxon>
    </lineage>
</organism>
<feature type="domain" description="PPIase FKBP-type" evidence="8">
    <location>
        <begin position="108"/>
        <end position="194"/>
    </location>
</feature>
<keyword evidence="4 6" id="KW-0697">Rotamase</keyword>
<keyword evidence="5 6" id="KW-0413">Isomerase</keyword>
<dbReference type="Gene3D" id="3.10.50.40">
    <property type="match status" value="1"/>
</dbReference>
<comment type="caution">
    <text evidence="9">The sequence shown here is derived from an EMBL/GenBank/DDBJ whole genome shotgun (WGS) entry which is preliminary data.</text>
</comment>
<evidence type="ECO:0000256" key="2">
    <source>
        <dbReference type="ARBA" id="ARBA00006577"/>
    </source>
</evidence>
<accession>A0A929WWU9</accession>
<evidence type="ECO:0000256" key="4">
    <source>
        <dbReference type="ARBA" id="ARBA00023110"/>
    </source>
</evidence>
<dbReference type="InterPro" id="IPR000774">
    <property type="entry name" value="PPIase_FKBP_N"/>
</dbReference>
<sequence>MDKLSYALGVVIANNLKGLGVNSLVTADFSKAIDDILKGEQPEIGETEAQMLVQQFMEQQEAERGKFMREAGERYLADNAKREGVTVLPSGLQYEVLRSAIGRKPTATDTVECHYEGRLIDGTVFDSSYKRGQTATFGLNQVIKGWTEGVQLMAEGAKYRLFIPYNLAYGTHGAGQQIPPYAALVFDIELIKVK</sequence>